<evidence type="ECO:0000313" key="1">
    <source>
        <dbReference type="EMBL" id="QHT78338.1"/>
    </source>
</evidence>
<protein>
    <submittedName>
        <fullName evidence="1">Uncharacterized protein</fullName>
    </submittedName>
</protein>
<dbReference type="EMBL" id="MN739930">
    <property type="protein sequence ID" value="QHT78338.1"/>
    <property type="molecule type" value="Genomic_DNA"/>
</dbReference>
<accession>A0A6C0HCM4</accession>
<name>A0A6C0HCM4_9ZZZZ</name>
<dbReference type="AlphaFoldDB" id="A0A6C0HCM4"/>
<organism evidence="1">
    <name type="scientific">viral metagenome</name>
    <dbReference type="NCBI Taxonomy" id="1070528"/>
    <lineage>
        <taxon>unclassified sequences</taxon>
        <taxon>metagenomes</taxon>
        <taxon>organismal metagenomes</taxon>
    </lineage>
</organism>
<proteinExistence type="predicted"/>
<sequence>MEIKINIENKDGSSSDIKLDSIKFQKMVLLFNAINDGWSIKKQNDSYIFKKNHEGKKEIFQDEYLLTFMKGNFDINRLIS</sequence>
<reference evidence="1" key="1">
    <citation type="journal article" date="2020" name="Nature">
        <title>Giant virus diversity and host interactions through global metagenomics.</title>
        <authorList>
            <person name="Schulz F."/>
            <person name="Roux S."/>
            <person name="Paez-Espino D."/>
            <person name="Jungbluth S."/>
            <person name="Walsh D.A."/>
            <person name="Denef V.J."/>
            <person name="McMahon K.D."/>
            <person name="Konstantinidis K.T."/>
            <person name="Eloe-Fadrosh E.A."/>
            <person name="Kyrpides N.C."/>
            <person name="Woyke T."/>
        </authorList>
    </citation>
    <scope>NUCLEOTIDE SEQUENCE</scope>
    <source>
        <strain evidence="1">GVMAG-M-3300023179-91</strain>
    </source>
</reference>